<dbReference type="EMBL" id="CP102487">
    <property type="protein sequence ID" value="UUX58154.1"/>
    <property type="molecule type" value="Genomic_DNA"/>
</dbReference>
<dbReference type="InterPro" id="IPR036097">
    <property type="entry name" value="HisK_dim/P_sf"/>
</dbReference>
<keyword evidence="8 11" id="KW-1133">Transmembrane helix</keyword>
<dbReference type="SUPFAM" id="SSF55874">
    <property type="entry name" value="ATPase domain of HSP90 chaperone/DNA topoisomerase II/histidine kinase"/>
    <property type="match status" value="1"/>
</dbReference>
<evidence type="ECO:0000256" key="1">
    <source>
        <dbReference type="ARBA" id="ARBA00000085"/>
    </source>
</evidence>
<proteinExistence type="predicted"/>
<reference evidence="14" key="1">
    <citation type="journal article" date="2022" name="Pest Manag. Sci.">
        <title>Glutamicibacter halophytocola-mediated host fitness of potato tuber moth on Solanaceae crops.</title>
        <authorList>
            <person name="Wang W."/>
            <person name="Xiao G."/>
            <person name="Du G."/>
            <person name="Chang L."/>
            <person name="Yang Y."/>
            <person name="Ye J."/>
            <person name="Chen B."/>
        </authorList>
    </citation>
    <scope>NUCLEOTIDE SEQUENCE</scope>
    <source>
        <strain evidence="14">S2</strain>
    </source>
</reference>
<protein>
    <recommendedName>
        <fullName evidence="3">histidine kinase</fullName>
        <ecNumber evidence="3">2.7.13.3</ecNumber>
    </recommendedName>
</protein>
<dbReference type="GO" id="GO:0000155">
    <property type="term" value="F:phosphorelay sensor kinase activity"/>
    <property type="evidence" value="ECO:0007669"/>
    <property type="project" value="InterPro"/>
</dbReference>
<evidence type="ECO:0000256" key="10">
    <source>
        <dbReference type="ARBA" id="ARBA00023136"/>
    </source>
</evidence>
<dbReference type="SUPFAM" id="SSF158472">
    <property type="entry name" value="HAMP domain-like"/>
    <property type="match status" value="1"/>
</dbReference>
<dbReference type="PROSITE" id="PS50885">
    <property type="entry name" value="HAMP"/>
    <property type="match status" value="1"/>
</dbReference>
<dbReference type="Pfam" id="PF00672">
    <property type="entry name" value="HAMP"/>
    <property type="match status" value="1"/>
</dbReference>
<keyword evidence="4" id="KW-0597">Phosphoprotein</keyword>
<evidence type="ECO:0000259" key="13">
    <source>
        <dbReference type="PROSITE" id="PS50885"/>
    </source>
</evidence>
<dbReference type="EC" id="2.7.13.3" evidence="3"/>
<evidence type="ECO:0000256" key="2">
    <source>
        <dbReference type="ARBA" id="ARBA00004236"/>
    </source>
</evidence>
<keyword evidence="10 11" id="KW-0472">Membrane</keyword>
<dbReference type="InterPro" id="IPR050428">
    <property type="entry name" value="TCS_sensor_his_kinase"/>
</dbReference>
<feature type="domain" description="Histidine kinase" evidence="12">
    <location>
        <begin position="151"/>
        <end position="360"/>
    </location>
</feature>
<evidence type="ECO:0000313" key="15">
    <source>
        <dbReference type="Proteomes" id="UP001060018"/>
    </source>
</evidence>
<dbReference type="InterPro" id="IPR003594">
    <property type="entry name" value="HATPase_dom"/>
</dbReference>
<dbReference type="Pfam" id="PF00512">
    <property type="entry name" value="HisKA"/>
    <property type="match status" value="1"/>
</dbReference>
<evidence type="ECO:0000256" key="3">
    <source>
        <dbReference type="ARBA" id="ARBA00012438"/>
    </source>
</evidence>
<dbReference type="SMART" id="SM00387">
    <property type="entry name" value="HATPase_c"/>
    <property type="match status" value="1"/>
</dbReference>
<dbReference type="InterPro" id="IPR003661">
    <property type="entry name" value="HisK_dim/P_dom"/>
</dbReference>
<keyword evidence="5" id="KW-0808">Transferase</keyword>
<comment type="subcellular location">
    <subcellularLocation>
        <location evidence="2">Cell membrane</location>
    </subcellularLocation>
</comment>
<dbReference type="AlphaFoldDB" id="A0AA95BQE4"/>
<dbReference type="InterPro" id="IPR005467">
    <property type="entry name" value="His_kinase_dom"/>
</dbReference>
<keyword evidence="7 14" id="KW-0418">Kinase</keyword>
<dbReference type="RefSeq" id="WP_171919389.1">
    <property type="nucleotide sequence ID" value="NZ_CP102487.1"/>
</dbReference>
<feature type="transmembrane region" description="Helical" evidence="11">
    <location>
        <begin position="70"/>
        <end position="93"/>
    </location>
</feature>
<dbReference type="SMART" id="SM00388">
    <property type="entry name" value="HisKA"/>
    <property type="match status" value="1"/>
</dbReference>
<dbReference type="CDD" id="cd00082">
    <property type="entry name" value="HisKA"/>
    <property type="match status" value="1"/>
</dbReference>
<dbReference type="SMART" id="SM00304">
    <property type="entry name" value="HAMP"/>
    <property type="match status" value="1"/>
</dbReference>
<dbReference type="Gene3D" id="6.10.340.10">
    <property type="match status" value="1"/>
</dbReference>
<evidence type="ECO:0000256" key="7">
    <source>
        <dbReference type="ARBA" id="ARBA00022777"/>
    </source>
</evidence>
<dbReference type="PANTHER" id="PTHR45436">
    <property type="entry name" value="SENSOR HISTIDINE KINASE YKOH"/>
    <property type="match status" value="1"/>
</dbReference>
<keyword evidence="6 11" id="KW-0812">Transmembrane</keyword>
<evidence type="ECO:0000256" key="11">
    <source>
        <dbReference type="SAM" id="Phobius"/>
    </source>
</evidence>
<accession>A0AA95BQE4</accession>
<dbReference type="GO" id="GO:0005886">
    <property type="term" value="C:plasma membrane"/>
    <property type="evidence" value="ECO:0007669"/>
    <property type="project" value="UniProtKB-SubCell"/>
</dbReference>
<dbReference type="PRINTS" id="PR00344">
    <property type="entry name" value="BCTRLSENSOR"/>
</dbReference>
<keyword evidence="9" id="KW-0902">Two-component regulatory system</keyword>
<evidence type="ECO:0000259" key="12">
    <source>
        <dbReference type="PROSITE" id="PS50109"/>
    </source>
</evidence>
<dbReference type="PANTHER" id="PTHR45436:SF5">
    <property type="entry name" value="SENSOR HISTIDINE KINASE TRCS"/>
    <property type="match status" value="1"/>
</dbReference>
<dbReference type="Gene3D" id="1.10.287.130">
    <property type="match status" value="1"/>
</dbReference>
<dbReference type="PROSITE" id="PS50109">
    <property type="entry name" value="HIS_KIN"/>
    <property type="match status" value="1"/>
</dbReference>
<dbReference type="Gene3D" id="3.30.565.10">
    <property type="entry name" value="Histidine kinase-like ATPase, C-terminal domain"/>
    <property type="match status" value="1"/>
</dbReference>
<evidence type="ECO:0000256" key="6">
    <source>
        <dbReference type="ARBA" id="ARBA00022692"/>
    </source>
</evidence>
<comment type="catalytic activity">
    <reaction evidence="1">
        <text>ATP + protein L-histidine = ADP + protein N-phospho-L-histidine.</text>
        <dbReference type="EC" id="2.7.13.3"/>
    </reaction>
</comment>
<evidence type="ECO:0000256" key="8">
    <source>
        <dbReference type="ARBA" id="ARBA00022989"/>
    </source>
</evidence>
<feature type="transmembrane region" description="Helical" evidence="11">
    <location>
        <begin position="21"/>
        <end position="43"/>
    </location>
</feature>
<dbReference type="InterPro" id="IPR003660">
    <property type="entry name" value="HAMP_dom"/>
</dbReference>
<dbReference type="Proteomes" id="UP001060018">
    <property type="component" value="Chromosome"/>
</dbReference>
<organism evidence="14 15">
    <name type="scientific">Glutamicibacter halophytocola</name>
    <dbReference type="NCBI Taxonomy" id="1933880"/>
    <lineage>
        <taxon>Bacteria</taxon>
        <taxon>Bacillati</taxon>
        <taxon>Actinomycetota</taxon>
        <taxon>Actinomycetes</taxon>
        <taxon>Micrococcales</taxon>
        <taxon>Micrococcaceae</taxon>
        <taxon>Glutamicibacter</taxon>
    </lineage>
</organism>
<evidence type="ECO:0000256" key="9">
    <source>
        <dbReference type="ARBA" id="ARBA00023012"/>
    </source>
</evidence>
<feature type="domain" description="HAMP" evidence="13">
    <location>
        <begin position="90"/>
        <end position="143"/>
    </location>
</feature>
<dbReference type="SUPFAM" id="SSF47384">
    <property type="entry name" value="Homodimeric domain of signal transducing histidine kinase"/>
    <property type="match status" value="1"/>
</dbReference>
<sequence>MNNVDRPRGLSARLKLSITMCLLVVGTGAVLFALVYLFLLRYIPDGVLNTKFGEFAPSRKDLARAFIPRALWALGFLVAGSGIGSWFLAGHLLRPLARMQRTANSVSSGDLNRRVHLHGPRTEFSDVADAMDSMLDRLENQITQQQRFAANASHELRTPLAALRTTLEVGPSQQLPGPQFIQRLQHITAKAERSVDSLLTLSRAQSNGLAKMPIDLSLLLEDLVEQYLPEAITRGLEFDIQLGDLPAVEADADLLEHAVANLVRNALAYSNSKAWLCSGSDGSMVEITVENDGEVLTSEQAQLILEPFHRLERIGSIKSSGSGLGLPIVAAVVQAHGGSFRLAPRPAGGLSAVIRLPALKPWAPSF</sequence>
<dbReference type="InterPro" id="IPR036890">
    <property type="entry name" value="HATPase_C_sf"/>
</dbReference>
<evidence type="ECO:0000256" key="5">
    <source>
        <dbReference type="ARBA" id="ARBA00022679"/>
    </source>
</evidence>
<name>A0AA95BQE4_9MICC</name>
<dbReference type="Pfam" id="PF02518">
    <property type="entry name" value="HATPase_c"/>
    <property type="match status" value="1"/>
</dbReference>
<gene>
    <name evidence="14" type="ORF">NUH22_12685</name>
</gene>
<dbReference type="CDD" id="cd06225">
    <property type="entry name" value="HAMP"/>
    <property type="match status" value="1"/>
</dbReference>
<dbReference type="InterPro" id="IPR004358">
    <property type="entry name" value="Sig_transdc_His_kin-like_C"/>
</dbReference>
<evidence type="ECO:0000256" key="4">
    <source>
        <dbReference type="ARBA" id="ARBA00022553"/>
    </source>
</evidence>
<evidence type="ECO:0000313" key="14">
    <source>
        <dbReference type="EMBL" id="UUX58154.1"/>
    </source>
</evidence>